<dbReference type="AlphaFoldDB" id="A0A060N8P2"/>
<evidence type="ECO:0000313" key="2">
    <source>
        <dbReference type="EMBL" id="BAO04828.1"/>
    </source>
</evidence>
<dbReference type="HOGENOM" id="CLU_2463588_0_0_9"/>
<name>A0A060N8P2_CLOBO</name>
<keyword evidence="1" id="KW-0472">Membrane</keyword>
<proteinExistence type="predicted"/>
<keyword evidence="1" id="KW-0812">Transmembrane</keyword>
<gene>
    <name evidence="2" type="ORF">CBO05P1_109</name>
</gene>
<feature type="transmembrane region" description="Helical" evidence="1">
    <location>
        <begin position="6"/>
        <end position="29"/>
    </location>
</feature>
<evidence type="ECO:0000256" key="1">
    <source>
        <dbReference type="SAM" id="Phobius"/>
    </source>
</evidence>
<sequence length="88" mass="10571">MTDEKTIIFCAYMFLSAPFTTSLMIHTFFNLMFRWINDRNTILEDTKEFYSNKKHLVMAIIFFPTTLGVYFIMSVFYIFGKSFDFLEK</sequence>
<reference evidence="2" key="1">
    <citation type="submission" date="2013-10" db="EMBL/GenBank/DDBJ databases">
        <title>Draft genome sequence of Clostridium botulinum type B strain Osaka05.</title>
        <authorList>
            <person name="Sakaguchi Y."/>
            <person name="Hosomi K."/>
            <person name="Uchiyama J."/>
            <person name="Ogura Y."/>
            <person name="Sakaguchi M."/>
            <person name="Kohda T."/>
            <person name="Mukamoto M."/>
            <person name="Misawa N."/>
            <person name="Matsuzaki S."/>
            <person name="Hayashi T."/>
            <person name="Kozaki S."/>
        </authorList>
    </citation>
    <scope>NUCLEOTIDE SEQUENCE</scope>
    <source>
        <strain evidence="2">Osaka05</strain>
    </source>
</reference>
<organism evidence="2">
    <name type="scientific">Clostridium botulinum B str. Osaka05</name>
    <dbReference type="NCBI Taxonomy" id="1407017"/>
    <lineage>
        <taxon>Bacteria</taxon>
        <taxon>Bacillati</taxon>
        <taxon>Bacillota</taxon>
        <taxon>Clostridia</taxon>
        <taxon>Eubacteriales</taxon>
        <taxon>Clostridiaceae</taxon>
        <taxon>Clostridium</taxon>
    </lineage>
</organism>
<dbReference type="Proteomes" id="UP000054164">
    <property type="component" value="Unassembled WGS sequence"/>
</dbReference>
<keyword evidence="1" id="KW-1133">Transmembrane helix</keyword>
<accession>A0A060N8P2</accession>
<feature type="transmembrane region" description="Helical" evidence="1">
    <location>
        <begin position="56"/>
        <end position="79"/>
    </location>
</feature>
<protein>
    <submittedName>
        <fullName evidence="2">Metabolite-proton symporter</fullName>
    </submittedName>
</protein>
<dbReference type="EMBL" id="BA000058">
    <property type="protein sequence ID" value="BAO04828.1"/>
    <property type="molecule type" value="Genomic_DNA"/>
</dbReference>
<dbReference type="RefSeq" id="WP_030031897.1">
    <property type="nucleotide sequence ID" value="NZ_BA000058.1"/>
</dbReference>